<dbReference type="EMBL" id="MU855633">
    <property type="protein sequence ID" value="KAK3900832.1"/>
    <property type="molecule type" value="Genomic_DNA"/>
</dbReference>
<dbReference type="Pfam" id="PF11937">
    <property type="entry name" value="DUF3455"/>
    <property type="match status" value="1"/>
</dbReference>
<organism evidence="2 3">
    <name type="scientific">Staphylotrichum tortipilum</name>
    <dbReference type="NCBI Taxonomy" id="2831512"/>
    <lineage>
        <taxon>Eukaryota</taxon>
        <taxon>Fungi</taxon>
        <taxon>Dikarya</taxon>
        <taxon>Ascomycota</taxon>
        <taxon>Pezizomycotina</taxon>
        <taxon>Sordariomycetes</taxon>
        <taxon>Sordariomycetidae</taxon>
        <taxon>Sordariales</taxon>
        <taxon>Chaetomiaceae</taxon>
        <taxon>Staphylotrichum</taxon>
    </lineage>
</organism>
<evidence type="ECO:0000313" key="2">
    <source>
        <dbReference type="EMBL" id="KAK3900832.1"/>
    </source>
</evidence>
<comment type="caution">
    <text evidence="2">The sequence shown here is derived from an EMBL/GenBank/DDBJ whole genome shotgun (WGS) entry which is preliminary data.</text>
</comment>
<feature type="chain" id="PRO_5042858931" description="Malate dehydrogenase" evidence="1">
    <location>
        <begin position="18"/>
        <end position="254"/>
    </location>
</feature>
<evidence type="ECO:0000313" key="3">
    <source>
        <dbReference type="Proteomes" id="UP001303889"/>
    </source>
</evidence>
<keyword evidence="1" id="KW-0732">Signal</keyword>
<feature type="signal peptide" evidence="1">
    <location>
        <begin position="1"/>
        <end position="17"/>
    </location>
</feature>
<reference evidence="2" key="1">
    <citation type="journal article" date="2023" name="Mol. Phylogenet. Evol.">
        <title>Genome-scale phylogeny and comparative genomics of the fungal order Sordariales.</title>
        <authorList>
            <person name="Hensen N."/>
            <person name="Bonometti L."/>
            <person name="Westerberg I."/>
            <person name="Brannstrom I.O."/>
            <person name="Guillou S."/>
            <person name="Cros-Aarteil S."/>
            <person name="Calhoun S."/>
            <person name="Haridas S."/>
            <person name="Kuo A."/>
            <person name="Mondo S."/>
            <person name="Pangilinan J."/>
            <person name="Riley R."/>
            <person name="LaButti K."/>
            <person name="Andreopoulos B."/>
            <person name="Lipzen A."/>
            <person name="Chen C."/>
            <person name="Yan M."/>
            <person name="Daum C."/>
            <person name="Ng V."/>
            <person name="Clum A."/>
            <person name="Steindorff A."/>
            <person name="Ohm R.A."/>
            <person name="Martin F."/>
            <person name="Silar P."/>
            <person name="Natvig D.O."/>
            <person name="Lalanne C."/>
            <person name="Gautier V."/>
            <person name="Ament-Velasquez S.L."/>
            <person name="Kruys A."/>
            <person name="Hutchinson M.I."/>
            <person name="Powell A.J."/>
            <person name="Barry K."/>
            <person name="Miller A.N."/>
            <person name="Grigoriev I.V."/>
            <person name="Debuchy R."/>
            <person name="Gladieux P."/>
            <person name="Hiltunen Thoren M."/>
            <person name="Johannesson H."/>
        </authorList>
    </citation>
    <scope>NUCLEOTIDE SEQUENCE</scope>
    <source>
        <strain evidence="2">CBS 103.79</strain>
    </source>
</reference>
<dbReference type="Proteomes" id="UP001303889">
    <property type="component" value="Unassembled WGS sequence"/>
</dbReference>
<accession>A0AAN6MH76</accession>
<protein>
    <recommendedName>
        <fullName evidence="4">Malate dehydrogenase</fullName>
    </recommendedName>
</protein>
<dbReference type="PANTHER" id="PTHR35567:SF1">
    <property type="entry name" value="CONSERVED FUNGAL PROTEIN (AFU_ORTHOLOGUE AFUA_1G14230)"/>
    <property type="match status" value="1"/>
</dbReference>
<evidence type="ECO:0000256" key="1">
    <source>
        <dbReference type="SAM" id="SignalP"/>
    </source>
</evidence>
<dbReference type="InterPro" id="IPR021851">
    <property type="entry name" value="DUF3455"/>
</dbReference>
<gene>
    <name evidence="2" type="ORF">C8A05DRAFT_16900</name>
</gene>
<sequence>MHASLLLVSALAASVWAAPTFPKITPEINTPDNIRSISDYFNLLASKVQESRGLSLPPLCDLSHLSLPSEASALPKPAEGSTLKHIAIGRGTQNYTCDATTPSAAPKAVGAVATLFNASCIAATSPDLANALGRAALHFDLAQSEASRRLTPSNLAVSGVHFFADATTAFFNLDVSTSWKLGEIPCGKNASVAAPANAPLGLNGEKAVPWLKLNAKVGATGGLQEVYRVETVGGSAPATCAGMPASFQVQYATQ</sequence>
<evidence type="ECO:0008006" key="4">
    <source>
        <dbReference type="Google" id="ProtNLM"/>
    </source>
</evidence>
<dbReference type="PANTHER" id="PTHR35567">
    <property type="entry name" value="MALATE DEHYDROGENASE (AFU_ORTHOLOGUE AFUA_2G13800)"/>
    <property type="match status" value="1"/>
</dbReference>
<dbReference type="AlphaFoldDB" id="A0AAN6MH76"/>
<name>A0AAN6MH76_9PEZI</name>
<keyword evidence="3" id="KW-1185">Reference proteome</keyword>
<proteinExistence type="predicted"/>
<reference evidence="2" key="2">
    <citation type="submission" date="2023-05" db="EMBL/GenBank/DDBJ databases">
        <authorList>
            <consortium name="Lawrence Berkeley National Laboratory"/>
            <person name="Steindorff A."/>
            <person name="Hensen N."/>
            <person name="Bonometti L."/>
            <person name="Westerberg I."/>
            <person name="Brannstrom I.O."/>
            <person name="Guillou S."/>
            <person name="Cros-Aarteil S."/>
            <person name="Calhoun S."/>
            <person name="Haridas S."/>
            <person name="Kuo A."/>
            <person name="Mondo S."/>
            <person name="Pangilinan J."/>
            <person name="Riley R."/>
            <person name="Labutti K."/>
            <person name="Andreopoulos B."/>
            <person name="Lipzen A."/>
            <person name="Chen C."/>
            <person name="Yanf M."/>
            <person name="Daum C."/>
            <person name="Ng V."/>
            <person name="Clum A."/>
            <person name="Ohm R."/>
            <person name="Martin F."/>
            <person name="Silar P."/>
            <person name="Natvig D."/>
            <person name="Lalanne C."/>
            <person name="Gautier V."/>
            <person name="Ament-Velasquez S.L."/>
            <person name="Kruys A."/>
            <person name="Hutchinson M.I."/>
            <person name="Powell A.J."/>
            <person name="Barry K."/>
            <person name="Miller A.N."/>
            <person name="Grigoriev I.V."/>
            <person name="Debuchy R."/>
            <person name="Gladieux P."/>
            <person name="Thoren M.H."/>
            <person name="Johannesson H."/>
        </authorList>
    </citation>
    <scope>NUCLEOTIDE SEQUENCE</scope>
    <source>
        <strain evidence="2">CBS 103.79</strain>
    </source>
</reference>